<dbReference type="HOGENOM" id="CLU_3110109_0_0_1"/>
<dbReference type="Proteomes" id="UP000004994">
    <property type="component" value="Chromosome 5"/>
</dbReference>
<evidence type="ECO:0000313" key="2">
    <source>
        <dbReference type="EnsemblPlants" id="Solyc05g018480.1.1"/>
    </source>
</evidence>
<feature type="region of interest" description="Disordered" evidence="1">
    <location>
        <begin position="1"/>
        <end position="27"/>
    </location>
</feature>
<dbReference type="AlphaFoldDB" id="K4BZA2"/>
<accession>K4BZA2</accession>
<protein>
    <submittedName>
        <fullName evidence="2">Uncharacterized protein</fullName>
    </submittedName>
</protein>
<name>K4BZA2_SOLLC</name>
<dbReference type="InParanoid" id="K4BZA2"/>
<dbReference type="PaxDb" id="4081-Solyc05g018480.1.1"/>
<evidence type="ECO:0000313" key="3">
    <source>
        <dbReference type="Proteomes" id="UP000004994"/>
    </source>
</evidence>
<dbReference type="Gramene" id="Solyc05g018480.1.1">
    <property type="protein sequence ID" value="Solyc05g018480.1.1"/>
    <property type="gene ID" value="Solyc05g018480.1"/>
</dbReference>
<reference evidence="2" key="2">
    <citation type="submission" date="2015-06" db="UniProtKB">
        <authorList>
            <consortium name="EnsemblPlants"/>
        </authorList>
    </citation>
    <scope>IDENTIFICATION</scope>
    <source>
        <strain evidence="2">cv. Heinz 1706</strain>
    </source>
</reference>
<sequence>MACKGKNPSSYAKRRPRSSKVLELTGIASRNNNKTRSLQGIFNKLLGLIKS</sequence>
<dbReference type="EnsemblPlants" id="Solyc05g018480.1.1">
    <property type="protein sequence ID" value="Solyc05g018480.1.1"/>
    <property type="gene ID" value="Solyc05g018480.1"/>
</dbReference>
<organism evidence="2">
    <name type="scientific">Solanum lycopersicum</name>
    <name type="common">Tomato</name>
    <name type="synonym">Lycopersicon esculentum</name>
    <dbReference type="NCBI Taxonomy" id="4081"/>
    <lineage>
        <taxon>Eukaryota</taxon>
        <taxon>Viridiplantae</taxon>
        <taxon>Streptophyta</taxon>
        <taxon>Embryophyta</taxon>
        <taxon>Tracheophyta</taxon>
        <taxon>Spermatophyta</taxon>
        <taxon>Magnoliopsida</taxon>
        <taxon>eudicotyledons</taxon>
        <taxon>Gunneridae</taxon>
        <taxon>Pentapetalae</taxon>
        <taxon>asterids</taxon>
        <taxon>lamiids</taxon>
        <taxon>Solanales</taxon>
        <taxon>Solanaceae</taxon>
        <taxon>Solanoideae</taxon>
        <taxon>Solaneae</taxon>
        <taxon>Solanum</taxon>
        <taxon>Solanum subgen. Lycopersicon</taxon>
    </lineage>
</organism>
<proteinExistence type="predicted"/>
<keyword evidence="3" id="KW-1185">Reference proteome</keyword>
<evidence type="ECO:0000256" key="1">
    <source>
        <dbReference type="SAM" id="MobiDB-lite"/>
    </source>
</evidence>
<reference evidence="2" key="1">
    <citation type="journal article" date="2012" name="Nature">
        <title>The tomato genome sequence provides insights into fleshy fruit evolution.</title>
        <authorList>
            <consortium name="Tomato Genome Consortium"/>
        </authorList>
    </citation>
    <scope>NUCLEOTIDE SEQUENCE [LARGE SCALE GENOMIC DNA]</scope>
    <source>
        <strain evidence="2">cv. Heinz 1706</strain>
    </source>
</reference>